<organism evidence="2">
    <name type="scientific">Phaeodactylum tricornutum</name>
    <name type="common">Diatom</name>
    <dbReference type="NCBI Taxonomy" id="2850"/>
    <lineage>
        <taxon>Eukaryota</taxon>
        <taxon>Sar</taxon>
        <taxon>Stramenopiles</taxon>
        <taxon>Ochrophyta</taxon>
        <taxon>Bacillariophyta</taxon>
        <taxon>Bacillariophyceae</taxon>
        <taxon>Bacillariophycidae</taxon>
        <taxon>Naviculales</taxon>
        <taxon>Phaeodactylaceae</taxon>
        <taxon>Phaeodactylum</taxon>
    </lineage>
</organism>
<reference evidence="2" key="1">
    <citation type="submission" date="2022-02" db="EMBL/GenBank/DDBJ databases">
        <authorList>
            <person name="Giguere J D."/>
        </authorList>
    </citation>
    <scope>NUCLEOTIDE SEQUENCE</scope>
    <source>
        <strain evidence="2">CCAP 1055/1</strain>
    </source>
</reference>
<accession>A0A8J9TB43</accession>
<dbReference type="AlphaFoldDB" id="A0A8J9TB43"/>
<dbReference type="EMBL" id="OU594945">
    <property type="protein sequence ID" value="CAG9289686.1"/>
    <property type="molecule type" value="Genomic_DNA"/>
</dbReference>
<evidence type="ECO:0000256" key="1">
    <source>
        <dbReference type="SAM" id="MobiDB-lite"/>
    </source>
</evidence>
<proteinExistence type="predicted"/>
<sequence length="460" mass="52856">MKRRNVCFSFSLLGLVLVSMLIVRQHRHYVKQAASGKLLSKRGGDRPHHFNVSHLPNANRSGARQSRTNTIQLYHDHAPNSRTVLLPAVPSSTSEERVRFAIGNYSDASNPLINCNITSQVLLHTDQMPWIMESLDSTGSKKTVGGDEFYVVYKDSNEEWDATAVAWIQDLHNGSYGLDFVTVPIKETFSNLTGHGNLTIYFQYSCGIGFTPQPLKDNWKDNGSTCLETTAHVKAPRIRVFQAPTISPNFSEFSRMVSFGDSLLQQLVFGYTRFFRKDVFWKANVNSELTSETLDKRFIPKLREWHGGDLQDPTVGLVIGSSVWDILQNQNIQTADFRDHLQACRLYIARVQKEFPNTTVFWKSPSTLHVHRMLPGCNKDWRCAERVRYMSASRSEFLYRGQKQIMAELRIPFLDLYEGYFLSAPYTVRGDGRHYQPKYDRRMLRWLYSNKTVTPSIFLE</sequence>
<feature type="region of interest" description="Disordered" evidence="1">
    <location>
        <begin position="38"/>
        <end position="65"/>
    </location>
</feature>
<dbReference type="Proteomes" id="UP000836788">
    <property type="component" value="Chromosome 4"/>
</dbReference>
<dbReference type="SUPFAM" id="SSF52266">
    <property type="entry name" value="SGNH hydrolase"/>
    <property type="match status" value="1"/>
</dbReference>
<evidence type="ECO:0000313" key="2">
    <source>
        <dbReference type="EMBL" id="CAG9289686.1"/>
    </source>
</evidence>
<gene>
    <name evidence="2" type="ORF">PTTT1_LOCUS42425</name>
</gene>
<feature type="compositionally biased region" description="Polar residues" evidence="1">
    <location>
        <begin position="54"/>
        <end position="65"/>
    </location>
</feature>
<protein>
    <submittedName>
        <fullName evidence="2">Uncharacterized protein</fullName>
    </submittedName>
</protein>
<name>A0A8J9TB43_PHATR</name>